<evidence type="ECO:0000313" key="2">
    <source>
        <dbReference type="Proteomes" id="UP001457282"/>
    </source>
</evidence>
<dbReference type="Proteomes" id="UP001457282">
    <property type="component" value="Unassembled WGS sequence"/>
</dbReference>
<reference evidence="1 2" key="1">
    <citation type="journal article" date="2023" name="G3 (Bethesda)">
        <title>A chromosome-length genome assembly and annotation of blackberry (Rubus argutus, cv. 'Hillquist').</title>
        <authorList>
            <person name="Bruna T."/>
            <person name="Aryal R."/>
            <person name="Dudchenko O."/>
            <person name="Sargent D.J."/>
            <person name="Mead D."/>
            <person name="Buti M."/>
            <person name="Cavallini A."/>
            <person name="Hytonen T."/>
            <person name="Andres J."/>
            <person name="Pham M."/>
            <person name="Weisz D."/>
            <person name="Mascagni F."/>
            <person name="Usai G."/>
            <person name="Natali L."/>
            <person name="Bassil N."/>
            <person name="Fernandez G.E."/>
            <person name="Lomsadze A."/>
            <person name="Armour M."/>
            <person name="Olukolu B."/>
            <person name="Poorten T."/>
            <person name="Britton C."/>
            <person name="Davik J."/>
            <person name="Ashrafi H."/>
            <person name="Aiden E.L."/>
            <person name="Borodovsky M."/>
            <person name="Worthington M."/>
        </authorList>
    </citation>
    <scope>NUCLEOTIDE SEQUENCE [LARGE SCALE GENOMIC DNA]</scope>
    <source>
        <strain evidence="1">PI 553951</strain>
    </source>
</reference>
<organism evidence="1 2">
    <name type="scientific">Rubus argutus</name>
    <name type="common">Southern blackberry</name>
    <dbReference type="NCBI Taxonomy" id="59490"/>
    <lineage>
        <taxon>Eukaryota</taxon>
        <taxon>Viridiplantae</taxon>
        <taxon>Streptophyta</taxon>
        <taxon>Embryophyta</taxon>
        <taxon>Tracheophyta</taxon>
        <taxon>Spermatophyta</taxon>
        <taxon>Magnoliopsida</taxon>
        <taxon>eudicotyledons</taxon>
        <taxon>Gunneridae</taxon>
        <taxon>Pentapetalae</taxon>
        <taxon>rosids</taxon>
        <taxon>fabids</taxon>
        <taxon>Rosales</taxon>
        <taxon>Rosaceae</taxon>
        <taxon>Rosoideae</taxon>
        <taxon>Rosoideae incertae sedis</taxon>
        <taxon>Rubus</taxon>
    </lineage>
</organism>
<comment type="caution">
    <text evidence="1">The sequence shown here is derived from an EMBL/GenBank/DDBJ whole genome shotgun (WGS) entry which is preliminary data.</text>
</comment>
<dbReference type="EMBL" id="JBEDUW010000006">
    <property type="protein sequence ID" value="KAK9921929.1"/>
    <property type="molecule type" value="Genomic_DNA"/>
</dbReference>
<keyword evidence="2" id="KW-1185">Reference proteome</keyword>
<proteinExistence type="predicted"/>
<gene>
    <name evidence="1" type="ORF">M0R45_030421</name>
</gene>
<sequence>MVISLSSPNWRRFCAVELNINMRALYIFISQFLLGNQGLGASLASISCCLRRSVGAIELLSWVGVDFEREKNT</sequence>
<evidence type="ECO:0000313" key="1">
    <source>
        <dbReference type="EMBL" id="KAK9921929.1"/>
    </source>
</evidence>
<dbReference type="AlphaFoldDB" id="A0AAW1WEN6"/>
<name>A0AAW1WEN6_RUBAR</name>
<protein>
    <submittedName>
        <fullName evidence="1">Uncharacterized protein</fullName>
    </submittedName>
</protein>
<accession>A0AAW1WEN6</accession>